<reference evidence="2 3" key="1">
    <citation type="submission" date="2017-09" db="EMBL/GenBank/DDBJ databases">
        <authorList>
            <person name="Ehlers B."/>
            <person name="Leendertz F.H."/>
        </authorList>
    </citation>
    <scope>NUCLEOTIDE SEQUENCE [LARGE SCALE GENOMIC DNA]</scope>
    <source>
        <strain evidence="2 3">CGMCC 1.10978</strain>
    </source>
</reference>
<keyword evidence="3" id="KW-1185">Reference proteome</keyword>
<dbReference type="InterPro" id="IPR002539">
    <property type="entry name" value="MaoC-like_dom"/>
</dbReference>
<dbReference type="CDD" id="cd03450">
    <property type="entry name" value="NodN"/>
    <property type="match status" value="1"/>
</dbReference>
<dbReference type="AlphaFoldDB" id="A0A286D8Z9"/>
<sequence>MDTRTAAFGDDALQALRHWCEQPRCSENWLTIEQSRIDAFAEATGDRYWLHTDPQRAAGEGPFGGTIAHGFLLLSLTVGDDVAEITRLPGIVHVLNYGLDKVRFLAPVASGARIRVHSRLDSLTEKRPGQWLLRQIKTIEVQGQAGPALMAEQLTLLMLA</sequence>
<gene>
    <name evidence="2" type="ORF">SAMN06296416_106111</name>
</gene>
<dbReference type="EMBL" id="OCND01000006">
    <property type="protein sequence ID" value="SOD55146.1"/>
    <property type="molecule type" value="Genomic_DNA"/>
</dbReference>
<dbReference type="RefSeq" id="WP_097122409.1">
    <property type="nucleotide sequence ID" value="NZ_OCND01000006.1"/>
</dbReference>
<name>A0A286D8Z9_9GAMM</name>
<dbReference type="PANTHER" id="PTHR42993">
    <property type="entry name" value="MAOC-LIKE DEHYDRATASE DOMAIN-CONTAINING PROTEIN"/>
    <property type="match status" value="1"/>
</dbReference>
<feature type="domain" description="MaoC-like" evidence="1">
    <location>
        <begin position="21"/>
        <end position="119"/>
    </location>
</feature>
<proteinExistence type="predicted"/>
<dbReference type="InterPro" id="IPR039375">
    <property type="entry name" value="NodN-like"/>
</dbReference>
<dbReference type="Gene3D" id="3.10.129.10">
    <property type="entry name" value="Hotdog Thioesterase"/>
    <property type="match status" value="1"/>
</dbReference>
<evidence type="ECO:0000313" key="2">
    <source>
        <dbReference type="EMBL" id="SOD55146.1"/>
    </source>
</evidence>
<dbReference type="Proteomes" id="UP000219374">
    <property type="component" value="Unassembled WGS sequence"/>
</dbReference>
<organism evidence="2 3">
    <name type="scientific">Pseudoxanthomonas wuyuanensis</name>
    <dbReference type="NCBI Taxonomy" id="1073196"/>
    <lineage>
        <taxon>Bacteria</taxon>
        <taxon>Pseudomonadati</taxon>
        <taxon>Pseudomonadota</taxon>
        <taxon>Gammaproteobacteria</taxon>
        <taxon>Lysobacterales</taxon>
        <taxon>Lysobacteraceae</taxon>
        <taxon>Pseudoxanthomonas</taxon>
    </lineage>
</organism>
<dbReference type="InterPro" id="IPR029069">
    <property type="entry name" value="HotDog_dom_sf"/>
</dbReference>
<dbReference type="OrthoDB" id="9801735at2"/>
<dbReference type="Pfam" id="PF01575">
    <property type="entry name" value="MaoC_dehydratas"/>
    <property type="match status" value="1"/>
</dbReference>
<dbReference type="SUPFAM" id="SSF54637">
    <property type="entry name" value="Thioesterase/thiol ester dehydrase-isomerase"/>
    <property type="match status" value="1"/>
</dbReference>
<protein>
    <submittedName>
        <fullName evidence="2">Acyl dehydratase</fullName>
    </submittedName>
</protein>
<dbReference type="PANTHER" id="PTHR42993:SF1">
    <property type="entry name" value="MAOC-LIKE DEHYDRATASE DOMAIN-CONTAINING PROTEIN"/>
    <property type="match status" value="1"/>
</dbReference>
<evidence type="ECO:0000313" key="3">
    <source>
        <dbReference type="Proteomes" id="UP000219374"/>
    </source>
</evidence>
<accession>A0A286D8Z9</accession>
<evidence type="ECO:0000259" key="1">
    <source>
        <dbReference type="Pfam" id="PF01575"/>
    </source>
</evidence>